<dbReference type="AlphaFoldDB" id="A0A4V2YNK9"/>
<name>A0A4V2YNK9_9ACTN</name>
<organism evidence="2 3">
    <name type="scientific">Nonomuraea terrae</name>
    <dbReference type="NCBI Taxonomy" id="2530383"/>
    <lineage>
        <taxon>Bacteria</taxon>
        <taxon>Bacillati</taxon>
        <taxon>Actinomycetota</taxon>
        <taxon>Actinomycetes</taxon>
        <taxon>Streptosporangiales</taxon>
        <taxon>Streptosporangiaceae</taxon>
        <taxon>Nonomuraea</taxon>
    </lineage>
</organism>
<accession>A0A4V2YNK9</accession>
<evidence type="ECO:0000256" key="1">
    <source>
        <dbReference type="SAM" id="Phobius"/>
    </source>
</evidence>
<evidence type="ECO:0000313" key="3">
    <source>
        <dbReference type="Proteomes" id="UP000295302"/>
    </source>
</evidence>
<protein>
    <submittedName>
        <fullName evidence="2">Uncharacterized protein</fullName>
    </submittedName>
</protein>
<feature type="transmembrane region" description="Helical" evidence="1">
    <location>
        <begin position="98"/>
        <end position="118"/>
    </location>
</feature>
<sequence>MPARDLFQLDLPGEAPAEKPAEVVLFPHSVPAPVEESAADQKRSLALALAVRPALERTADGWRAAWIGDGLLGMRPRPVADLARQFWTDPKPYIKDALILRIPYAIYGAPVIAVSAVAHLLLLIISYPSLLAGTGLLIAFIALFL</sequence>
<reference evidence="2 3" key="1">
    <citation type="submission" date="2019-03" db="EMBL/GenBank/DDBJ databases">
        <title>Draft genome sequences of novel Actinobacteria.</title>
        <authorList>
            <person name="Sahin N."/>
            <person name="Ay H."/>
            <person name="Saygin H."/>
        </authorList>
    </citation>
    <scope>NUCLEOTIDE SEQUENCE [LARGE SCALE GENOMIC DNA]</scope>
    <source>
        <strain evidence="2 3">CH32</strain>
    </source>
</reference>
<proteinExistence type="predicted"/>
<keyword evidence="1" id="KW-1133">Transmembrane helix</keyword>
<dbReference type="RefSeq" id="WP_132609266.1">
    <property type="nucleotide sequence ID" value="NZ_SMKQ01000008.1"/>
</dbReference>
<evidence type="ECO:0000313" key="2">
    <source>
        <dbReference type="EMBL" id="TDD54617.1"/>
    </source>
</evidence>
<keyword evidence="1" id="KW-0472">Membrane</keyword>
<dbReference type="Proteomes" id="UP000295302">
    <property type="component" value="Unassembled WGS sequence"/>
</dbReference>
<dbReference type="OrthoDB" id="10007584at2"/>
<keyword evidence="3" id="KW-1185">Reference proteome</keyword>
<feature type="transmembrane region" description="Helical" evidence="1">
    <location>
        <begin position="124"/>
        <end position="144"/>
    </location>
</feature>
<gene>
    <name evidence="2" type="ORF">E1286_05355</name>
</gene>
<dbReference type="EMBL" id="SMKQ01000008">
    <property type="protein sequence ID" value="TDD54617.1"/>
    <property type="molecule type" value="Genomic_DNA"/>
</dbReference>
<comment type="caution">
    <text evidence="2">The sequence shown here is derived from an EMBL/GenBank/DDBJ whole genome shotgun (WGS) entry which is preliminary data.</text>
</comment>
<keyword evidence="1" id="KW-0812">Transmembrane</keyword>